<reference evidence="2 3" key="1">
    <citation type="submission" date="2018-05" db="EMBL/GenBank/DDBJ databases">
        <title>Streptomyces venezuelae.</title>
        <authorList>
            <person name="Kim W."/>
            <person name="Lee N."/>
            <person name="Cho B.-K."/>
        </authorList>
    </citation>
    <scope>NUCLEOTIDE SEQUENCE [LARGE SCALE GENOMIC DNA]</scope>
    <source>
        <strain evidence="2 3">ATCC 21782</strain>
    </source>
</reference>
<sequence length="271" mass="28674">MTTPSHPLSALSALSALPDGLGLPAGSVIAQGGAPLLWLADETAEPGSWAQLRPAAESAGLLPVLLHDTHGPAEWWTDRLLPGRMSDPEDHHVEVVLREYWEAVVPDEAEDEDPEGEGAELIAPFGRSWAGLAAPGAAGADPEAEAAGTAEALLASGRLRNPRLGLVPATRSADIPAAIGWTGPTNHENDTARLGAVLRSWEERYGARVVALGFDLLDLSVAAPPRTSAESLAVAAEHFAFAPDNIWQGAGSLREYAQELPGSRQWTFWWD</sequence>
<dbReference type="InterPro" id="IPR025349">
    <property type="entry name" value="DUF4253"/>
</dbReference>
<dbReference type="Pfam" id="PF14062">
    <property type="entry name" value="DUF4253"/>
    <property type="match status" value="1"/>
</dbReference>
<dbReference type="RefSeq" id="WP_150207607.1">
    <property type="nucleotide sequence ID" value="NZ_CP029190.1"/>
</dbReference>
<protein>
    <recommendedName>
        <fullName evidence="1">DUF4253 domain-containing protein</fullName>
    </recommendedName>
</protein>
<dbReference type="AlphaFoldDB" id="A0A5P2DAZ8"/>
<evidence type="ECO:0000313" key="2">
    <source>
        <dbReference type="EMBL" id="QES52344.1"/>
    </source>
</evidence>
<dbReference type="EMBL" id="CP029190">
    <property type="protein sequence ID" value="QES52344.1"/>
    <property type="molecule type" value="Genomic_DNA"/>
</dbReference>
<accession>A0A5P2DAZ8</accession>
<gene>
    <name evidence="2" type="ORF">DEJ50_11565</name>
</gene>
<dbReference type="Proteomes" id="UP000325211">
    <property type="component" value="Chromosome"/>
</dbReference>
<feature type="domain" description="DUF4253" evidence="1">
    <location>
        <begin position="163"/>
        <end position="271"/>
    </location>
</feature>
<organism evidence="2 3">
    <name type="scientific">Streptomyces venezuelae</name>
    <dbReference type="NCBI Taxonomy" id="54571"/>
    <lineage>
        <taxon>Bacteria</taxon>
        <taxon>Bacillati</taxon>
        <taxon>Actinomycetota</taxon>
        <taxon>Actinomycetes</taxon>
        <taxon>Kitasatosporales</taxon>
        <taxon>Streptomycetaceae</taxon>
        <taxon>Streptomyces</taxon>
    </lineage>
</organism>
<dbReference type="OrthoDB" id="7839592at2"/>
<evidence type="ECO:0000259" key="1">
    <source>
        <dbReference type="Pfam" id="PF14062"/>
    </source>
</evidence>
<evidence type="ECO:0000313" key="3">
    <source>
        <dbReference type="Proteomes" id="UP000325211"/>
    </source>
</evidence>
<name>A0A5P2DAZ8_STRVZ</name>
<proteinExistence type="predicted"/>